<feature type="transmembrane region" description="Helical" evidence="8">
    <location>
        <begin position="221"/>
        <end position="244"/>
    </location>
</feature>
<dbReference type="EMBL" id="JBHUIX010000005">
    <property type="protein sequence ID" value="MFD2173797.1"/>
    <property type="molecule type" value="Genomic_DNA"/>
</dbReference>
<evidence type="ECO:0000259" key="9">
    <source>
        <dbReference type="PROSITE" id="PS51012"/>
    </source>
</evidence>
<dbReference type="PANTHER" id="PTHR30294">
    <property type="entry name" value="MEMBRANE COMPONENT OF ABC TRANSPORTER YHHJ-RELATED"/>
    <property type="match status" value="1"/>
</dbReference>
<sequence length="372" mass="39850">MLHSLRNIANLTLKELRAVRGDVVMLVLILYVFTAAIWLVSQGGSTEVRDLTVAVVDDDRSQLSARMIEAIRPPLFRPPQLLSPPEAERAQIAGEEVLVVSIPPNLEKDLRAGRGGNVMVLVDATAVAFAGNGTRYIGEALAQAAADYLSPGVSSESGLDVVVRNRFNPNLTATWFTAVMQLINNVTILMLILSGASLLRERERGTIEHVLVMPVRPHEVVLSKIFATGGVILLASVLSLVFVVKGAMGVPIAGALPLYVSGAAIYVIAVASLGLLMASYTRNMGQYGLLVIPVMILMLLLSGGMTPMESMPDWLRVVMLLISPTSHFVAFAQAVLYRGAGVWLVLGEMAAMAAMSGLALALVLLRFRKLLS</sequence>
<dbReference type="Gene3D" id="3.40.1710.10">
    <property type="entry name" value="abc type-2 transporter like domain"/>
    <property type="match status" value="1"/>
</dbReference>
<keyword evidence="5 8" id="KW-0812">Transmembrane</keyword>
<feature type="transmembrane region" description="Helical" evidence="8">
    <location>
        <begin position="23"/>
        <end position="41"/>
    </location>
</feature>
<keyword evidence="3" id="KW-0813">Transport</keyword>
<keyword evidence="7 8" id="KW-0472">Membrane</keyword>
<organism evidence="10 11">
    <name type="scientific">Rhodobacter lacus</name>
    <dbReference type="NCBI Taxonomy" id="1641972"/>
    <lineage>
        <taxon>Bacteria</taxon>
        <taxon>Pseudomonadati</taxon>
        <taxon>Pseudomonadota</taxon>
        <taxon>Alphaproteobacteria</taxon>
        <taxon>Rhodobacterales</taxon>
        <taxon>Rhodobacter group</taxon>
        <taxon>Rhodobacter</taxon>
    </lineage>
</organism>
<evidence type="ECO:0000256" key="3">
    <source>
        <dbReference type="ARBA" id="ARBA00022448"/>
    </source>
</evidence>
<dbReference type="Proteomes" id="UP001597413">
    <property type="component" value="Unassembled WGS sequence"/>
</dbReference>
<feature type="transmembrane region" description="Helical" evidence="8">
    <location>
        <begin position="342"/>
        <end position="365"/>
    </location>
</feature>
<evidence type="ECO:0000256" key="4">
    <source>
        <dbReference type="ARBA" id="ARBA00022475"/>
    </source>
</evidence>
<dbReference type="InterPro" id="IPR013525">
    <property type="entry name" value="ABC2_TM"/>
</dbReference>
<evidence type="ECO:0000256" key="7">
    <source>
        <dbReference type="ARBA" id="ARBA00023136"/>
    </source>
</evidence>
<feature type="transmembrane region" description="Helical" evidence="8">
    <location>
        <begin position="284"/>
        <end position="302"/>
    </location>
</feature>
<accession>A0ABW5A674</accession>
<keyword evidence="4" id="KW-1003">Cell membrane</keyword>
<reference evidence="11" key="1">
    <citation type="journal article" date="2019" name="Int. J. Syst. Evol. Microbiol.">
        <title>The Global Catalogue of Microorganisms (GCM) 10K type strain sequencing project: providing services to taxonomists for standard genome sequencing and annotation.</title>
        <authorList>
            <consortium name="The Broad Institute Genomics Platform"/>
            <consortium name="The Broad Institute Genome Sequencing Center for Infectious Disease"/>
            <person name="Wu L."/>
            <person name="Ma J."/>
        </authorList>
    </citation>
    <scope>NUCLEOTIDE SEQUENCE [LARGE SCALE GENOMIC DNA]</scope>
    <source>
        <strain evidence="11">CCUG 55131</strain>
    </source>
</reference>
<evidence type="ECO:0000256" key="5">
    <source>
        <dbReference type="ARBA" id="ARBA00022692"/>
    </source>
</evidence>
<evidence type="ECO:0000256" key="1">
    <source>
        <dbReference type="ARBA" id="ARBA00004651"/>
    </source>
</evidence>
<keyword evidence="11" id="KW-1185">Reference proteome</keyword>
<dbReference type="PROSITE" id="PS51012">
    <property type="entry name" value="ABC_TM2"/>
    <property type="match status" value="1"/>
</dbReference>
<evidence type="ECO:0000313" key="11">
    <source>
        <dbReference type="Proteomes" id="UP001597413"/>
    </source>
</evidence>
<feature type="transmembrane region" description="Helical" evidence="8">
    <location>
        <begin position="173"/>
        <end position="193"/>
    </location>
</feature>
<comment type="subcellular location">
    <subcellularLocation>
        <location evidence="1">Cell membrane</location>
        <topology evidence="1">Multi-pass membrane protein</topology>
    </subcellularLocation>
</comment>
<keyword evidence="6 8" id="KW-1133">Transmembrane helix</keyword>
<evidence type="ECO:0000256" key="6">
    <source>
        <dbReference type="ARBA" id="ARBA00022989"/>
    </source>
</evidence>
<feature type="domain" description="ABC transmembrane type-2" evidence="9">
    <location>
        <begin position="139"/>
        <end position="370"/>
    </location>
</feature>
<feature type="transmembrane region" description="Helical" evidence="8">
    <location>
        <begin position="256"/>
        <end position="278"/>
    </location>
</feature>
<evidence type="ECO:0000256" key="2">
    <source>
        <dbReference type="ARBA" id="ARBA00007783"/>
    </source>
</evidence>
<dbReference type="PANTHER" id="PTHR30294:SF47">
    <property type="entry name" value="INNER MEMBRANE TRANSPORT PERMEASE YHHJ"/>
    <property type="match status" value="1"/>
</dbReference>
<evidence type="ECO:0000313" key="10">
    <source>
        <dbReference type="EMBL" id="MFD2173797.1"/>
    </source>
</evidence>
<comment type="caution">
    <text evidence="10">The sequence shown here is derived from an EMBL/GenBank/DDBJ whole genome shotgun (WGS) entry which is preliminary data.</text>
</comment>
<dbReference type="RefSeq" id="WP_377388602.1">
    <property type="nucleotide sequence ID" value="NZ_JBHUIX010000005.1"/>
</dbReference>
<gene>
    <name evidence="10" type="ORF">ACFSM0_06830</name>
</gene>
<comment type="similarity">
    <text evidence="2">Belongs to the ABC-2 integral membrane protein family.</text>
</comment>
<proteinExistence type="inferred from homology"/>
<feature type="transmembrane region" description="Helical" evidence="8">
    <location>
        <begin position="314"/>
        <end position="336"/>
    </location>
</feature>
<protein>
    <submittedName>
        <fullName evidence="10">ABC transporter permease</fullName>
    </submittedName>
</protein>
<evidence type="ECO:0000256" key="8">
    <source>
        <dbReference type="SAM" id="Phobius"/>
    </source>
</evidence>
<dbReference type="InterPro" id="IPR051449">
    <property type="entry name" value="ABC-2_transporter_component"/>
</dbReference>
<dbReference type="Pfam" id="PF12698">
    <property type="entry name" value="ABC2_membrane_3"/>
    <property type="match status" value="1"/>
</dbReference>
<name>A0ABW5A674_9RHOB</name>
<dbReference type="InterPro" id="IPR047817">
    <property type="entry name" value="ABC2_TM_bact-type"/>
</dbReference>